<dbReference type="EMBL" id="ML179366">
    <property type="protein sequence ID" value="THU89458.1"/>
    <property type="molecule type" value="Genomic_DNA"/>
</dbReference>
<proteinExistence type="predicted"/>
<dbReference type="Proteomes" id="UP000297245">
    <property type="component" value="Unassembled WGS sequence"/>
</dbReference>
<keyword evidence="3" id="KW-1185">Reference proteome</keyword>
<evidence type="ECO:0000256" key="1">
    <source>
        <dbReference type="SAM" id="MobiDB-lite"/>
    </source>
</evidence>
<evidence type="ECO:0000313" key="2">
    <source>
        <dbReference type="EMBL" id="THU89458.1"/>
    </source>
</evidence>
<evidence type="ECO:0000313" key="3">
    <source>
        <dbReference type="Proteomes" id="UP000297245"/>
    </source>
</evidence>
<accession>A0A4S8LLA3</accession>
<organism evidence="2 3">
    <name type="scientific">Dendrothele bispora (strain CBS 962.96)</name>
    <dbReference type="NCBI Taxonomy" id="1314807"/>
    <lineage>
        <taxon>Eukaryota</taxon>
        <taxon>Fungi</taxon>
        <taxon>Dikarya</taxon>
        <taxon>Basidiomycota</taxon>
        <taxon>Agaricomycotina</taxon>
        <taxon>Agaricomycetes</taxon>
        <taxon>Agaricomycetidae</taxon>
        <taxon>Agaricales</taxon>
        <taxon>Agaricales incertae sedis</taxon>
        <taxon>Dendrothele</taxon>
    </lineage>
</organism>
<dbReference type="OrthoDB" id="3267843at2759"/>
<dbReference type="AlphaFoldDB" id="A0A4S8LLA3"/>
<gene>
    <name evidence="2" type="ORF">K435DRAFT_865242</name>
</gene>
<sequence>MSSGSNAGNLFSDTNDSVPNSASRDQFLSESKWEKGSWLSNSKLKKSILKLMVMEIMLMKTLLMLMRLEETMGMQTEYLAIILTKLKDEIKSKNRSDCYAAGTFWIYPRDPIFALDAAFKAEGFCSPVELYHLPVFVWLPTFLPGTPESFYCSQCKENLNVTRTLSKHGWSSNPTARRVRNLDGDYYLLTNRFICDGKTGGCKKTYSGYDETILTQLP</sequence>
<reference evidence="2 3" key="1">
    <citation type="journal article" date="2019" name="Nat. Ecol. Evol.">
        <title>Megaphylogeny resolves global patterns of mushroom evolution.</title>
        <authorList>
            <person name="Varga T."/>
            <person name="Krizsan K."/>
            <person name="Foldi C."/>
            <person name="Dima B."/>
            <person name="Sanchez-Garcia M."/>
            <person name="Sanchez-Ramirez S."/>
            <person name="Szollosi G.J."/>
            <person name="Szarkandi J.G."/>
            <person name="Papp V."/>
            <person name="Albert L."/>
            <person name="Andreopoulos W."/>
            <person name="Angelini C."/>
            <person name="Antonin V."/>
            <person name="Barry K.W."/>
            <person name="Bougher N.L."/>
            <person name="Buchanan P."/>
            <person name="Buyck B."/>
            <person name="Bense V."/>
            <person name="Catcheside P."/>
            <person name="Chovatia M."/>
            <person name="Cooper J."/>
            <person name="Damon W."/>
            <person name="Desjardin D."/>
            <person name="Finy P."/>
            <person name="Geml J."/>
            <person name="Haridas S."/>
            <person name="Hughes K."/>
            <person name="Justo A."/>
            <person name="Karasinski D."/>
            <person name="Kautmanova I."/>
            <person name="Kiss B."/>
            <person name="Kocsube S."/>
            <person name="Kotiranta H."/>
            <person name="LaButti K.M."/>
            <person name="Lechner B.E."/>
            <person name="Liimatainen K."/>
            <person name="Lipzen A."/>
            <person name="Lukacs Z."/>
            <person name="Mihaltcheva S."/>
            <person name="Morgado L.N."/>
            <person name="Niskanen T."/>
            <person name="Noordeloos M.E."/>
            <person name="Ohm R.A."/>
            <person name="Ortiz-Santana B."/>
            <person name="Ovrebo C."/>
            <person name="Racz N."/>
            <person name="Riley R."/>
            <person name="Savchenko A."/>
            <person name="Shiryaev A."/>
            <person name="Soop K."/>
            <person name="Spirin V."/>
            <person name="Szebenyi C."/>
            <person name="Tomsovsky M."/>
            <person name="Tulloss R.E."/>
            <person name="Uehling J."/>
            <person name="Grigoriev I.V."/>
            <person name="Vagvolgyi C."/>
            <person name="Papp T."/>
            <person name="Martin F.M."/>
            <person name="Miettinen O."/>
            <person name="Hibbett D.S."/>
            <person name="Nagy L.G."/>
        </authorList>
    </citation>
    <scope>NUCLEOTIDE SEQUENCE [LARGE SCALE GENOMIC DNA]</scope>
    <source>
        <strain evidence="2 3">CBS 962.96</strain>
    </source>
</reference>
<name>A0A4S8LLA3_DENBC</name>
<protein>
    <submittedName>
        <fullName evidence="2">Uncharacterized protein</fullName>
    </submittedName>
</protein>
<feature type="region of interest" description="Disordered" evidence="1">
    <location>
        <begin position="1"/>
        <end position="23"/>
    </location>
</feature>